<dbReference type="PROSITE" id="PS50883">
    <property type="entry name" value="EAL"/>
    <property type="match status" value="1"/>
</dbReference>
<dbReference type="Pfam" id="PF00563">
    <property type="entry name" value="EAL"/>
    <property type="match status" value="1"/>
</dbReference>
<dbReference type="InterPro" id="IPR050706">
    <property type="entry name" value="Cyclic-di-GMP_PDE-like"/>
</dbReference>
<dbReference type="PANTHER" id="PTHR33121:SF79">
    <property type="entry name" value="CYCLIC DI-GMP PHOSPHODIESTERASE PDED-RELATED"/>
    <property type="match status" value="1"/>
</dbReference>
<dbReference type="InterPro" id="IPR035919">
    <property type="entry name" value="EAL_sf"/>
</dbReference>
<dbReference type="EMBL" id="BPFH01000001">
    <property type="protein sequence ID" value="GIT93812.1"/>
    <property type="molecule type" value="Genomic_DNA"/>
</dbReference>
<name>A0ABQ4NHC8_9RHOB</name>
<comment type="caution">
    <text evidence="2">The sequence shown here is derived from an EMBL/GenBank/DDBJ whole genome shotgun (WGS) entry which is preliminary data.</text>
</comment>
<dbReference type="SUPFAM" id="SSF141868">
    <property type="entry name" value="EAL domain-like"/>
    <property type="match status" value="1"/>
</dbReference>
<feature type="domain" description="EAL" evidence="1">
    <location>
        <begin position="22"/>
        <end position="271"/>
    </location>
</feature>
<evidence type="ECO:0000313" key="3">
    <source>
        <dbReference type="Proteomes" id="UP000786693"/>
    </source>
</evidence>
<organism evidence="2 3">
    <name type="scientific">Jannaschia pagri</name>
    <dbReference type="NCBI Taxonomy" id="2829797"/>
    <lineage>
        <taxon>Bacteria</taxon>
        <taxon>Pseudomonadati</taxon>
        <taxon>Pseudomonadota</taxon>
        <taxon>Alphaproteobacteria</taxon>
        <taxon>Rhodobacterales</taxon>
        <taxon>Roseobacteraceae</taxon>
        <taxon>Jannaschia</taxon>
    </lineage>
</organism>
<dbReference type="InterPro" id="IPR001633">
    <property type="entry name" value="EAL_dom"/>
</dbReference>
<evidence type="ECO:0000313" key="2">
    <source>
        <dbReference type="EMBL" id="GIT93812.1"/>
    </source>
</evidence>
<gene>
    <name evidence="2" type="ORF">JANAI62_04350</name>
</gene>
<protein>
    <submittedName>
        <fullName evidence="2">Diguanylate phosphodiesterase</fullName>
    </submittedName>
</protein>
<dbReference type="RefSeq" id="WP_255576084.1">
    <property type="nucleotide sequence ID" value="NZ_BPFH01000001.1"/>
</dbReference>
<proteinExistence type="predicted"/>
<dbReference type="Proteomes" id="UP000786693">
    <property type="component" value="Unassembled WGS sequence"/>
</dbReference>
<sequence>MRHRFNEPGSEDPLTFAVSERDRGTLEMVRDALAAGNVMLAYQPVVGVATGQPAFYEGLIRVLDDTNRIIPAGQFMGVVETQELGREIDVAALRCGLGALSRHTSLRLSINMSARSIGYPKWIQVLKRWLTRDPTIGERLILEITETSAMLVPELVKTFMAELQDKGITFALDDFGAGQTCFRSLKEMYFDIVKIDGSFVRGCDKTPDNQCILEALIAVGRTFDMFTVAESVESRAEAQFLAQAGVECLQGYYYGAPETKPAWMTPEGRGTPVAAQKRSG</sequence>
<keyword evidence="3" id="KW-1185">Reference proteome</keyword>
<dbReference type="SMART" id="SM00052">
    <property type="entry name" value="EAL"/>
    <property type="match status" value="1"/>
</dbReference>
<reference evidence="2 3" key="1">
    <citation type="submission" date="2021-05" db="EMBL/GenBank/DDBJ databases">
        <title>Bacteria Genome sequencing.</title>
        <authorList>
            <person name="Takabe Y."/>
            <person name="Nakajima Y."/>
            <person name="Suzuki S."/>
            <person name="Shiozaki T."/>
        </authorList>
    </citation>
    <scope>NUCLEOTIDE SEQUENCE [LARGE SCALE GENOMIC DNA]</scope>
    <source>
        <strain evidence="2 3">AI_62</strain>
    </source>
</reference>
<dbReference type="PANTHER" id="PTHR33121">
    <property type="entry name" value="CYCLIC DI-GMP PHOSPHODIESTERASE PDEF"/>
    <property type="match status" value="1"/>
</dbReference>
<dbReference type="CDD" id="cd01948">
    <property type="entry name" value="EAL"/>
    <property type="match status" value="1"/>
</dbReference>
<dbReference type="Gene3D" id="3.20.20.450">
    <property type="entry name" value="EAL domain"/>
    <property type="match status" value="1"/>
</dbReference>
<evidence type="ECO:0000259" key="1">
    <source>
        <dbReference type="PROSITE" id="PS50883"/>
    </source>
</evidence>
<accession>A0ABQ4NHC8</accession>